<protein>
    <submittedName>
        <fullName evidence="1">Uncharacterized protein</fullName>
    </submittedName>
</protein>
<name>A0A9Q1HB25_HOLLE</name>
<sequence length="55" mass="6545">MKAHLPTHGRRKYHYSSYLAEFLYRYTHKDGDIFSEFVKDVAKLYDPSNSTEEVC</sequence>
<evidence type="ECO:0000313" key="2">
    <source>
        <dbReference type="Proteomes" id="UP001152320"/>
    </source>
</evidence>
<keyword evidence="2" id="KW-1185">Reference proteome</keyword>
<organism evidence="1 2">
    <name type="scientific">Holothuria leucospilota</name>
    <name type="common">Black long sea cucumber</name>
    <name type="synonym">Mertensiothuria leucospilota</name>
    <dbReference type="NCBI Taxonomy" id="206669"/>
    <lineage>
        <taxon>Eukaryota</taxon>
        <taxon>Metazoa</taxon>
        <taxon>Echinodermata</taxon>
        <taxon>Eleutherozoa</taxon>
        <taxon>Echinozoa</taxon>
        <taxon>Holothuroidea</taxon>
        <taxon>Aspidochirotacea</taxon>
        <taxon>Aspidochirotida</taxon>
        <taxon>Holothuriidae</taxon>
        <taxon>Holothuria</taxon>
    </lineage>
</organism>
<proteinExistence type="predicted"/>
<comment type="caution">
    <text evidence="1">The sequence shown here is derived from an EMBL/GenBank/DDBJ whole genome shotgun (WGS) entry which is preliminary data.</text>
</comment>
<accession>A0A9Q1HB25</accession>
<evidence type="ECO:0000313" key="1">
    <source>
        <dbReference type="EMBL" id="KAJ8038791.1"/>
    </source>
</evidence>
<dbReference type="AlphaFoldDB" id="A0A9Q1HB25"/>
<reference evidence="1" key="1">
    <citation type="submission" date="2021-10" db="EMBL/GenBank/DDBJ databases">
        <title>Tropical sea cucumber genome reveals ecological adaptation and Cuvierian tubules defense mechanism.</title>
        <authorList>
            <person name="Chen T."/>
        </authorList>
    </citation>
    <scope>NUCLEOTIDE SEQUENCE</scope>
    <source>
        <strain evidence="1">Nanhai2018</strain>
        <tissue evidence="1">Muscle</tissue>
    </source>
</reference>
<gene>
    <name evidence="1" type="ORF">HOLleu_16320</name>
</gene>
<dbReference type="Proteomes" id="UP001152320">
    <property type="component" value="Chromosome 7"/>
</dbReference>
<dbReference type="EMBL" id="JAIZAY010000007">
    <property type="protein sequence ID" value="KAJ8038791.1"/>
    <property type="molecule type" value="Genomic_DNA"/>
</dbReference>